<accession>A0ABZ1C6E3</accession>
<dbReference type="Proteomes" id="UP000738431">
    <property type="component" value="Chromosome"/>
</dbReference>
<sequence length="579" mass="64979">MIRRLSLLLVATTCWLSAQTPSWVERSNEESQALVEVLGQFQPEMLTFLGLGDYHDQIIDLGPDRGARLRSAVMTVREHYRRRLEAEENPFVREDLAILIDAADENVETSLIQEQHMVPYVNASQLIYQGLFGLLKPDAAPEHRPAALSRLERYLSLPAQVRARYAEAASDPELTHPFRSQLEQGLANTPRFIAGIRALFAAPDFDAEAVNPLLDQLETELTAHDAWVRETVLPAARTDSRLPAPVYAQNLRGVGLDIPPAELIERAQTAYAEIRNEMRTLAGLIAAERGWDTTDYTEVIRRLKAEQIPADNVIPTYEAVIAEIEDIIRRERIVTLPDRPMAIRLATEAENAAQPAPHMQPPPLTGGTGEERGTFVLTTGTPPLDGEEAVTFDDFTFNAATWTLTAHEGRPGHELQFAAMVERGVSVARSFFAFNSVNVEGWALYAEAELKPYEPLEGQMIALQFRLLRASRAFLDPMLNLGQITREEAGRILREEVVLSDAMTEQELDRYTFRSPGQATAYFYGYLRVMALRTRTELALGDRFDRLAFNDFLIQQGLIPPALLARAVEQEFIPTHREP</sequence>
<protein>
    <submittedName>
        <fullName evidence="1">DUF885 domain-containing protein</fullName>
    </submittedName>
</protein>
<name>A0ABZ1C6E3_9BACT</name>
<reference evidence="1 2" key="1">
    <citation type="submission" date="2023-12" db="EMBL/GenBank/DDBJ databases">
        <title>Description of an unclassified Opitutus bacterium of Verrucomicrobiota.</title>
        <authorList>
            <person name="Zhang D.-F."/>
        </authorList>
    </citation>
    <scope>NUCLEOTIDE SEQUENCE [LARGE SCALE GENOMIC DNA]</scope>
    <source>
        <strain evidence="1 2">WL0086</strain>
    </source>
</reference>
<keyword evidence="2" id="KW-1185">Reference proteome</keyword>
<dbReference type="EMBL" id="CP139781">
    <property type="protein sequence ID" value="WRQ87220.1"/>
    <property type="molecule type" value="Genomic_DNA"/>
</dbReference>
<dbReference type="PANTHER" id="PTHR33361:SF2">
    <property type="entry name" value="DUF885 DOMAIN-CONTAINING PROTEIN"/>
    <property type="match status" value="1"/>
</dbReference>
<evidence type="ECO:0000313" key="1">
    <source>
        <dbReference type="EMBL" id="WRQ87220.1"/>
    </source>
</evidence>
<evidence type="ECO:0000313" key="2">
    <source>
        <dbReference type="Proteomes" id="UP000738431"/>
    </source>
</evidence>
<organism evidence="1 2">
    <name type="scientific">Actomonas aquatica</name>
    <dbReference type="NCBI Taxonomy" id="2866162"/>
    <lineage>
        <taxon>Bacteria</taxon>
        <taxon>Pseudomonadati</taxon>
        <taxon>Verrucomicrobiota</taxon>
        <taxon>Opitutia</taxon>
        <taxon>Opitutales</taxon>
        <taxon>Opitutaceae</taxon>
        <taxon>Actomonas</taxon>
    </lineage>
</organism>
<dbReference type="PANTHER" id="PTHR33361">
    <property type="entry name" value="GLR0591 PROTEIN"/>
    <property type="match status" value="1"/>
</dbReference>
<dbReference type="RefSeq" id="WP_221029367.1">
    <property type="nucleotide sequence ID" value="NZ_CP139781.1"/>
</dbReference>
<gene>
    <name evidence="1" type="ORF">K1X11_020600</name>
</gene>
<proteinExistence type="predicted"/>
<dbReference type="InterPro" id="IPR010281">
    <property type="entry name" value="DUF885"/>
</dbReference>
<dbReference type="Pfam" id="PF05960">
    <property type="entry name" value="DUF885"/>
    <property type="match status" value="1"/>
</dbReference>